<evidence type="ECO:0000256" key="25">
    <source>
        <dbReference type="ARBA" id="ARBA00044770"/>
    </source>
</evidence>
<evidence type="ECO:0000256" key="2">
    <source>
        <dbReference type="ARBA" id="ARBA00004249"/>
    </source>
</evidence>
<keyword evidence="12" id="KW-0328">Glycosyltransferase</keyword>
<comment type="caution">
    <text evidence="32">The sequence shown here is derived from an EMBL/GenBank/DDBJ whole genome shotgun (WGS) entry which is preliminary data.</text>
</comment>
<keyword evidence="9" id="KW-0997">Cell inner membrane</keyword>
<dbReference type="Gene3D" id="1.10.3810.10">
    <property type="entry name" value="Biosynthetic peptidoglycan transglycosylase-like"/>
    <property type="match status" value="1"/>
</dbReference>
<dbReference type="GO" id="GO:0008360">
    <property type="term" value="P:regulation of cell shape"/>
    <property type="evidence" value="ECO:0007669"/>
    <property type="project" value="UniProtKB-KW"/>
</dbReference>
<evidence type="ECO:0000256" key="8">
    <source>
        <dbReference type="ARBA" id="ARBA00022475"/>
    </source>
</evidence>
<dbReference type="OrthoDB" id="9766909at2"/>
<keyword evidence="8" id="KW-1003">Cell membrane</keyword>
<feature type="region of interest" description="Disordered" evidence="28">
    <location>
        <begin position="802"/>
        <end position="835"/>
    </location>
</feature>
<evidence type="ECO:0000256" key="6">
    <source>
        <dbReference type="ARBA" id="ARBA00012448"/>
    </source>
</evidence>
<evidence type="ECO:0000256" key="14">
    <source>
        <dbReference type="ARBA" id="ARBA00022692"/>
    </source>
</evidence>
<dbReference type="GO" id="GO:0009002">
    <property type="term" value="F:serine-type D-Ala-D-Ala carboxypeptidase activity"/>
    <property type="evidence" value="ECO:0007669"/>
    <property type="project" value="UniProtKB-EC"/>
</dbReference>
<evidence type="ECO:0000256" key="19">
    <source>
        <dbReference type="ARBA" id="ARBA00022989"/>
    </source>
</evidence>
<keyword evidence="13" id="KW-0808">Transferase</keyword>
<dbReference type="RefSeq" id="WP_109676196.1">
    <property type="nucleotide sequence ID" value="NZ_CP086615.1"/>
</dbReference>
<comment type="catalytic activity">
    <reaction evidence="26">
        <text>[GlcNAc-(1-&gt;4)-Mur2Ac(oyl-L-Ala-gamma-D-Glu-L-Lys-D-Ala-D-Ala)](n)-di-trans,octa-cis-undecaprenyl diphosphate + beta-D-GlcNAc-(1-&gt;4)-Mur2Ac(oyl-L-Ala-gamma-D-Glu-L-Lys-D-Ala-D-Ala)-di-trans,octa-cis-undecaprenyl diphosphate = [GlcNAc-(1-&gt;4)-Mur2Ac(oyl-L-Ala-gamma-D-Glu-L-Lys-D-Ala-D-Ala)](n+1)-di-trans,octa-cis-undecaprenyl diphosphate + di-trans,octa-cis-undecaprenyl diphosphate + H(+)</text>
        <dbReference type="Rhea" id="RHEA:23708"/>
        <dbReference type="Rhea" id="RHEA-COMP:9602"/>
        <dbReference type="Rhea" id="RHEA-COMP:9603"/>
        <dbReference type="ChEBI" id="CHEBI:15378"/>
        <dbReference type="ChEBI" id="CHEBI:58405"/>
        <dbReference type="ChEBI" id="CHEBI:60033"/>
        <dbReference type="ChEBI" id="CHEBI:78435"/>
        <dbReference type="EC" id="2.4.99.28"/>
    </reaction>
</comment>
<evidence type="ECO:0000256" key="21">
    <source>
        <dbReference type="ARBA" id="ARBA00023251"/>
    </source>
</evidence>
<dbReference type="Proteomes" id="UP000245474">
    <property type="component" value="Unassembled WGS sequence"/>
</dbReference>
<evidence type="ECO:0000259" key="29">
    <source>
        <dbReference type="Pfam" id="PF00905"/>
    </source>
</evidence>
<dbReference type="GO" id="GO:0009252">
    <property type="term" value="P:peptidoglycan biosynthetic process"/>
    <property type="evidence" value="ECO:0007669"/>
    <property type="project" value="UniProtKB-UniPathway"/>
</dbReference>
<dbReference type="EC" id="2.4.99.28" evidence="25"/>
<feature type="domain" description="Glycosyl transferase family 51" evidence="30">
    <location>
        <begin position="59"/>
        <end position="233"/>
    </location>
</feature>
<evidence type="ECO:0000256" key="23">
    <source>
        <dbReference type="ARBA" id="ARBA00023316"/>
    </source>
</evidence>
<evidence type="ECO:0000256" key="24">
    <source>
        <dbReference type="ARBA" id="ARBA00034000"/>
    </source>
</evidence>
<keyword evidence="16" id="KW-0133">Cell shape</keyword>
<evidence type="ECO:0000256" key="7">
    <source>
        <dbReference type="ARBA" id="ARBA00018638"/>
    </source>
</evidence>
<evidence type="ECO:0000313" key="32">
    <source>
        <dbReference type="EMBL" id="PWG64812.1"/>
    </source>
</evidence>
<evidence type="ECO:0000256" key="20">
    <source>
        <dbReference type="ARBA" id="ARBA00023136"/>
    </source>
</evidence>
<evidence type="ECO:0000256" key="12">
    <source>
        <dbReference type="ARBA" id="ARBA00022676"/>
    </source>
</evidence>
<keyword evidence="15" id="KW-0378">Hydrolase</keyword>
<protein>
    <recommendedName>
        <fullName evidence="7">Penicillin-binding protein 1A</fullName>
        <ecNumber evidence="25">2.4.99.28</ecNumber>
        <ecNumber evidence="6">3.4.16.4</ecNumber>
    </recommendedName>
</protein>
<accession>A0A2U2N6V7</accession>
<feature type="domain" description="Penicillin-binding protein transpeptidase" evidence="29">
    <location>
        <begin position="431"/>
        <end position="715"/>
    </location>
</feature>
<evidence type="ECO:0000256" key="3">
    <source>
        <dbReference type="ARBA" id="ARBA00004752"/>
    </source>
</evidence>
<dbReference type="AlphaFoldDB" id="A0A2U2N6V7"/>
<comment type="similarity">
    <text evidence="4">In the C-terminal section; belongs to the transpeptidase family.</text>
</comment>
<dbReference type="GO" id="GO:0006508">
    <property type="term" value="P:proteolysis"/>
    <property type="evidence" value="ECO:0007669"/>
    <property type="project" value="UniProtKB-KW"/>
</dbReference>
<evidence type="ECO:0000313" key="33">
    <source>
        <dbReference type="Proteomes" id="UP000245474"/>
    </source>
</evidence>
<dbReference type="Gene3D" id="3.40.710.10">
    <property type="entry name" value="DD-peptidase/beta-lactamase superfamily"/>
    <property type="match status" value="2"/>
</dbReference>
<dbReference type="GO" id="GO:0005886">
    <property type="term" value="C:plasma membrane"/>
    <property type="evidence" value="ECO:0007669"/>
    <property type="project" value="UniProtKB-SubCell"/>
</dbReference>
<keyword evidence="20" id="KW-0472">Membrane</keyword>
<organism evidence="32 33">
    <name type="scientific">Sediminicurvatus halobius</name>
    <dbReference type="NCBI Taxonomy" id="2182432"/>
    <lineage>
        <taxon>Bacteria</taxon>
        <taxon>Pseudomonadati</taxon>
        <taxon>Pseudomonadota</taxon>
        <taxon>Gammaproteobacteria</taxon>
        <taxon>Chromatiales</taxon>
        <taxon>Ectothiorhodospiraceae</taxon>
        <taxon>Sediminicurvatus</taxon>
    </lineage>
</organism>
<dbReference type="EC" id="3.4.16.4" evidence="6"/>
<dbReference type="InterPro" id="IPR023346">
    <property type="entry name" value="Lysozyme-like_dom_sf"/>
</dbReference>
<sequence length="835" mass="90969">MSRILRLSLQCLAALGALGLLAVAGAGAVYLWLSPGLPPVEAVRNVELQVPLRVHSADGALIAEFGEMRRTPVSLDAVPDPLVNAFIAAEDQRFYQHPGVDYQGLARAIWYLVRTGEKGPGGSTITMQLARNLFLSSERTYIRKAREILLALRIERQLDKREILELYLNKIYLGQRAYGVAAAAEVYYGRPLAELSLAEQAMIAGLPKAPSAWNPISNPERALERRAYVLGRMLDQGFIEQSAYQQAMAAPITAERHARQPELAAPFVAEMVRAQMVARYGEEEAYTRGFKVTTTLQAVRQAAANAALRSALHAYDERHGYRGPLDRLAEDVPLEPQALQEALEDYPRVGELHNAVVMAVDEDGAELISRDRDAPWRLPWSAMQWARPMLSRNALGPEPERPADVLAVRDVVRVRQTAEGPRLAQAPEAEGALVAVDPRDGRLVSLVGGYDFGRSKFNRAVQARRQPGSAFKPLIYSAALENGFTPATLVNDAPVVFEDSALESVWRPENYSGRVFGPTRLREALTYSRNLVSIRVLRSIGVEAAIDHIRRFGIDTAQLPRNLSLALGSAEVTPLELARSYAVFANGGHLVEPYFIQRIEGDEGEVLFAARPYAACDAGEAACSERADEAADGGPAVGDGEEPLQAAGLEQDLLVAVEEEDGAVPPARPAPQVIPPANAWLMRSMMRDVVQRGTARAAAALGRTDIAGKTGTTNDQRDAWFSGFNSHLVATAWVGFDELQSLGRYETGGRAALPMWMDYMRVALDGLPEADPARPDGLVTVRIDPDTGRLTNADNEDAIFETFREGRLPEAERQARGGSGGSDEGDDSASEQALF</sequence>
<dbReference type="GO" id="GO:0030288">
    <property type="term" value="C:outer membrane-bounded periplasmic space"/>
    <property type="evidence" value="ECO:0007669"/>
    <property type="project" value="TreeGrafter"/>
</dbReference>
<dbReference type="SUPFAM" id="SSF56601">
    <property type="entry name" value="beta-lactamase/transpeptidase-like"/>
    <property type="match status" value="1"/>
</dbReference>
<comment type="pathway">
    <text evidence="3">Cell wall biogenesis; peptidoglycan biosynthesis.</text>
</comment>
<comment type="pathway">
    <text evidence="27">Glycan biosynthesis.</text>
</comment>
<evidence type="ECO:0000256" key="11">
    <source>
        <dbReference type="ARBA" id="ARBA00022670"/>
    </source>
</evidence>
<dbReference type="GO" id="GO:0046677">
    <property type="term" value="P:response to antibiotic"/>
    <property type="evidence" value="ECO:0007669"/>
    <property type="project" value="UniProtKB-KW"/>
</dbReference>
<dbReference type="GO" id="GO:0071555">
    <property type="term" value="P:cell wall organization"/>
    <property type="evidence" value="ECO:0007669"/>
    <property type="project" value="UniProtKB-KW"/>
</dbReference>
<proteinExistence type="inferred from homology"/>
<feature type="domain" description="Penicillin-binding protein OB-like" evidence="31">
    <location>
        <begin position="321"/>
        <end position="429"/>
    </location>
</feature>
<dbReference type="FunFam" id="1.10.3810.10:FF:000003">
    <property type="entry name" value="Penicillin-binding protein 1a"/>
    <property type="match status" value="1"/>
</dbReference>
<evidence type="ECO:0000259" key="30">
    <source>
        <dbReference type="Pfam" id="PF00912"/>
    </source>
</evidence>
<dbReference type="InterPro" id="IPR031376">
    <property type="entry name" value="PCB_OB"/>
</dbReference>
<keyword evidence="18" id="KW-0573">Peptidoglycan synthesis</keyword>
<evidence type="ECO:0000256" key="18">
    <source>
        <dbReference type="ARBA" id="ARBA00022984"/>
    </source>
</evidence>
<gene>
    <name evidence="32" type="ORF">DEM34_03150</name>
</gene>
<reference evidence="32 33" key="1">
    <citation type="submission" date="2018-05" db="EMBL/GenBank/DDBJ databases">
        <title>Spiribacter halobius sp. nov., a moderately halophilic bacterium isolated from marine solar saltern.</title>
        <authorList>
            <person name="Zheng W.-S."/>
            <person name="Lu D.-C."/>
            <person name="Du Z.-J."/>
        </authorList>
    </citation>
    <scope>NUCLEOTIDE SEQUENCE [LARGE SCALE GENOMIC DNA]</scope>
    <source>
        <strain evidence="32 33">E85</strain>
    </source>
</reference>
<keyword evidence="23" id="KW-0961">Cell wall biogenesis/degradation</keyword>
<evidence type="ECO:0000256" key="22">
    <source>
        <dbReference type="ARBA" id="ARBA00023268"/>
    </source>
</evidence>
<dbReference type="GO" id="GO:0008955">
    <property type="term" value="F:peptidoglycan glycosyltransferase activity"/>
    <property type="evidence" value="ECO:0007669"/>
    <property type="project" value="UniProtKB-EC"/>
</dbReference>
<dbReference type="GO" id="GO:0008658">
    <property type="term" value="F:penicillin binding"/>
    <property type="evidence" value="ECO:0007669"/>
    <property type="project" value="InterPro"/>
</dbReference>
<dbReference type="Pfam" id="PF00912">
    <property type="entry name" value="Transgly"/>
    <property type="match status" value="1"/>
</dbReference>
<keyword evidence="14" id="KW-0812">Transmembrane</keyword>
<keyword evidence="33" id="KW-1185">Reference proteome</keyword>
<comment type="catalytic activity">
    <reaction evidence="24">
        <text>Preferential cleavage: (Ac)2-L-Lys-D-Ala-|-D-Ala. Also transpeptidation of peptidyl-alanyl moieties that are N-acyl substituents of D-alanine.</text>
        <dbReference type="EC" id="3.4.16.4"/>
    </reaction>
</comment>
<name>A0A2U2N6V7_9GAMM</name>
<evidence type="ECO:0000256" key="28">
    <source>
        <dbReference type="SAM" id="MobiDB-lite"/>
    </source>
</evidence>
<keyword evidence="17" id="KW-0735">Signal-anchor</keyword>
<dbReference type="EMBL" id="QFFI01000004">
    <property type="protein sequence ID" value="PWG64812.1"/>
    <property type="molecule type" value="Genomic_DNA"/>
</dbReference>
<evidence type="ECO:0000256" key="4">
    <source>
        <dbReference type="ARBA" id="ARBA00007090"/>
    </source>
</evidence>
<dbReference type="PANTHER" id="PTHR32282">
    <property type="entry name" value="BINDING PROTEIN TRANSPEPTIDASE, PUTATIVE-RELATED"/>
    <property type="match status" value="1"/>
</dbReference>
<comment type="subcellular location">
    <subcellularLocation>
        <location evidence="2">Cell inner membrane</location>
        <topology evidence="2">Single-pass type II membrane protein</topology>
    </subcellularLocation>
</comment>
<dbReference type="InterPro" id="IPR012338">
    <property type="entry name" value="Beta-lactam/transpept-like"/>
</dbReference>
<comment type="function">
    <text evidence="1">Cell wall formation. Synthesis of cross-linked peptidoglycan from the lipid intermediates. The enzyme has a penicillin-insensitive transglycosylase N-terminal domain (formation of linear glycan strands) and a penicillin-sensitive transpeptidase C-terminal domain (cross-linking of the peptide subunits).</text>
</comment>
<dbReference type="InterPro" id="IPR001460">
    <property type="entry name" value="PCN-bd_Tpept"/>
</dbReference>
<evidence type="ECO:0000259" key="31">
    <source>
        <dbReference type="Pfam" id="PF17092"/>
    </source>
</evidence>
<comment type="similarity">
    <text evidence="5">In the N-terminal section; belongs to the glycosyltransferase 51 family.</text>
</comment>
<feature type="compositionally biased region" description="Basic and acidic residues" evidence="28">
    <location>
        <begin position="802"/>
        <end position="815"/>
    </location>
</feature>
<dbReference type="InterPro" id="IPR001264">
    <property type="entry name" value="Glyco_trans_51"/>
</dbReference>
<evidence type="ECO:0000256" key="16">
    <source>
        <dbReference type="ARBA" id="ARBA00022960"/>
    </source>
</evidence>
<evidence type="ECO:0000256" key="5">
    <source>
        <dbReference type="ARBA" id="ARBA00007739"/>
    </source>
</evidence>
<evidence type="ECO:0000256" key="26">
    <source>
        <dbReference type="ARBA" id="ARBA00049902"/>
    </source>
</evidence>
<evidence type="ECO:0000256" key="1">
    <source>
        <dbReference type="ARBA" id="ARBA00002624"/>
    </source>
</evidence>
<evidence type="ECO:0000256" key="13">
    <source>
        <dbReference type="ARBA" id="ARBA00022679"/>
    </source>
</evidence>
<evidence type="ECO:0000256" key="27">
    <source>
        <dbReference type="ARBA" id="ARBA00060592"/>
    </source>
</evidence>
<evidence type="ECO:0000256" key="10">
    <source>
        <dbReference type="ARBA" id="ARBA00022645"/>
    </source>
</evidence>
<dbReference type="NCBIfam" id="TIGR02074">
    <property type="entry name" value="PBP_1a_fam"/>
    <property type="match status" value="1"/>
</dbReference>
<dbReference type="SUPFAM" id="SSF53955">
    <property type="entry name" value="Lysozyme-like"/>
    <property type="match status" value="1"/>
</dbReference>
<keyword evidence="11" id="KW-0645">Protease</keyword>
<dbReference type="InterPro" id="IPR050396">
    <property type="entry name" value="Glycosyltr_51/Transpeptidase"/>
</dbReference>
<evidence type="ECO:0000256" key="17">
    <source>
        <dbReference type="ARBA" id="ARBA00022968"/>
    </source>
</evidence>
<keyword evidence="22" id="KW-0511">Multifunctional enzyme</keyword>
<dbReference type="Pfam" id="PF17092">
    <property type="entry name" value="PCB_OB"/>
    <property type="match status" value="1"/>
</dbReference>
<dbReference type="InterPro" id="IPR036950">
    <property type="entry name" value="PBP_transglycosylase"/>
</dbReference>
<evidence type="ECO:0000256" key="15">
    <source>
        <dbReference type="ARBA" id="ARBA00022801"/>
    </source>
</evidence>
<dbReference type="Pfam" id="PF00905">
    <property type="entry name" value="Transpeptidase"/>
    <property type="match status" value="1"/>
</dbReference>
<keyword evidence="19" id="KW-1133">Transmembrane helix</keyword>
<dbReference type="PANTHER" id="PTHR32282:SF27">
    <property type="entry name" value="PENICILLIN-BINDING PROTEIN 1A"/>
    <property type="match status" value="1"/>
</dbReference>
<dbReference type="UniPathway" id="UPA00219"/>
<evidence type="ECO:0000256" key="9">
    <source>
        <dbReference type="ARBA" id="ARBA00022519"/>
    </source>
</evidence>
<keyword evidence="21" id="KW-0046">Antibiotic resistance</keyword>
<keyword evidence="10" id="KW-0121">Carboxypeptidase</keyword>